<dbReference type="PIRSF" id="PIRSF029285">
    <property type="entry name" value="Aminopept"/>
    <property type="match status" value="1"/>
</dbReference>
<evidence type="ECO:0000313" key="2">
    <source>
        <dbReference type="EMBL" id="NRT56960.1"/>
    </source>
</evidence>
<comment type="caution">
    <text evidence="2">The sequence shown here is derived from an EMBL/GenBank/DDBJ whole genome shotgun (WGS) entry which is preliminary data.</text>
</comment>
<protein>
    <submittedName>
        <fullName evidence="2">Aminopeptidase</fullName>
    </submittedName>
</protein>
<keyword evidence="2" id="KW-0378">Hydrolase</keyword>
<reference evidence="2 3" key="1">
    <citation type="submission" date="2020-05" db="EMBL/GenBank/DDBJ databases">
        <title>Genomic Encyclopedia of Type Strains, Phase IV (KMG-V): Genome sequencing to study the core and pangenomes of soil and plant-associated prokaryotes.</title>
        <authorList>
            <person name="Whitman W."/>
        </authorList>
    </citation>
    <scope>NUCLEOTIDE SEQUENCE [LARGE SCALE GENOMIC DNA]</scope>
    <source>
        <strain evidence="2 3">C29</strain>
    </source>
</reference>
<keyword evidence="2" id="KW-0645">Protease</keyword>
<sequence>MRAGRRMLALAAGIALAGCASTAADDVDSAWRPGYLWQSVRGHLGMLAEARPVDAVMADPATAPALRERLALSREMRDYAVRALALPDNASYRRYADLGRTAAVWNVVAAPELSLALKTWCFPVLGCVGYRGYFDRAEAERLATALRERGWEVNVYGVPAYSTLGKLPGAWFADPLLNTFVGQGEVDLARLIFHELAHQVAYAADDTGFNESYATAVERLGSRQWLREHGRTDLIEATARLDRRRAEFRAMTMAARERLDALYRSTASDDDKRRRKAELIAALRDEYARWRDGQWGGDRAYDAWFENVSNAKLGVLAAYNQQVPAFDALFEREGRDWPRFHAAVKDLAARPKAERDAALAALTARAGAALSPSATR</sequence>
<dbReference type="InterPro" id="IPR014553">
    <property type="entry name" value="Aminopept"/>
</dbReference>
<accession>A0ABX2G6F3</accession>
<name>A0ABX2G6F3_9BURK</name>
<dbReference type="RefSeq" id="WP_353621701.1">
    <property type="nucleotide sequence ID" value="NZ_JABSNM010000011.1"/>
</dbReference>
<dbReference type="GO" id="GO:0004177">
    <property type="term" value="F:aminopeptidase activity"/>
    <property type="evidence" value="ECO:0007669"/>
    <property type="project" value="UniProtKB-KW"/>
</dbReference>
<keyword evidence="1" id="KW-0732">Signal</keyword>
<dbReference type="EMBL" id="JABSNM010000011">
    <property type="protein sequence ID" value="NRT56960.1"/>
    <property type="molecule type" value="Genomic_DNA"/>
</dbReference>
<feature type="signal peptide" evidence="1">
    <location>
        <begin position="1"/>
        <end position="23"/>
    </location>
</feature>
<dbReference type="Pfam" id="PF10023">
    <property type="entry name" value="Aminopep"/>
    <property type="match status" value="1"/>
</dbReference>
<dbReference type="PROSITE" id="PS51257">
    <property type="entry name" value="PROKAR_LIPOPROTEIN"/>
    <property type="match status" value="1"/>
</dbReference>
<organism evidence="2 3">
    <name type="scientific">Sphaerotilus uruguayifluvii</name>
    <dbReference type="NCBI Taxonomy" id="2735897"/>
    <lineage>
        <taxon>Bacteria</taxon>
        <taxon>Pseudomonadati</taxon>
        <taxon>Pseudomonadota</taxon>
        <taxon>Betaproteobacteria</taxon>
        <taxon>Burkholderiales</taxon>
        <taxon>Sphaerotilaceae</taxon>
        <taxon>Sphaerotilus</taxon>
    </lineage>
</organism>
<feature type="chain" id="PRO_5047190423" evidence="1">
    <location>
        <begin position="24"/>
        <end position="376"/>
    </location>
</feature>
<dbReference type="Proteomes" id="UP001516061">
    <property type="component" value="Unassembled WGS sequence"/>
</dbReference>
<evidence type="ECO:0000256" key="1">
    <source>
        <dbReference type="SAM" id="SignalP"/>
    </source>
</evidence>
<proteinExistence type="predicted"/>
<keyword evidence="3" id="KW-1185">Reference proteome</keyword>
<keyword evidence="2" id="KW-0031">Aminopeptidase</keyword>
<gene>
    <name evidence="2" type="ORF">HNQ01_002709</name>
</gene>
<evidence type="ECO:0000313" key="3">
    <source>
        <dbReference type="Proteomes" id="UP001516061"/>
    </source>
</evidence>